<dbReference type="PANTHER" id="PTHR41307:SF1">
    <property type="entry name" value="MEMBRANE PROTEIN"/>
    <property type="match status" value="1"/>
</dbReference>
<feature type="domain" description="HAAS transmembrane region" evidence="2">
    <location>
        <begin position="88"/>
        <end position="195"/>
    </location>
</feature>
<proteinExistence type="predicted"/>
<feature type="transmembrane region" description="Helical" evidence="1">
    <location>
        <begin position="197"/>
        <end position="214"/>
    </location>
</feature>
<dbReference type="OrthoDB" id="1750748at2"/>
<evidence type="ECO:0000313" key="4">
    <source>
        <dbReference type="Proteomes" id="UP000294292"/>
    </source>
</evidence>
<dbReference type="PANTHER" id="PTHR41307">
    <property type="entry name" value="MEMBRANE PROTEIN-RELATED"/>
    <property type="match status" value="1"/>
</dbReference>
<evidence type="ECO:0000256" key="1">
    <source>
        <dbReference type="SAM" id="Phobius"/>
    </source>
</evidence>
<reference evidence="3 4" key="1">
    <citation type="submission" date="2019-03" db="EMBL/GenBank/DDBJ databases">
        <title>Complete genome sequence of Paenisporosarcina antarctica CGMCC 1.6503T.</title>
        <authorList>
            <person name="Rong J.-C."/>
            <person name="Chi N.-Y."/>
            <person name="Zhang Q.-F."/>
        </authorList>
    </citation>
    <scope>NUCLEOTIDE SEQUENCE [LARGE SCALE GENOMIC DNA]</scope>
    <source>
        <strain evidence="3 4">CGMCC 1.6503</strain>
    </source>
</reference>
<sequence length="253" mass="28820">MLTTKSENFIDNLRLYLITSGKNENEVKDVTDELRDHLIESEKSGKSIDEIIEGTPEAYMESIKIEMKTDYISLVKNIPIFILGIIAYFIMGPSIRGEFELNIIQLIGFPIISVIGLLIYVVLFQQAGKKQYSLKKLFFIGTIAYSSVTILFIFLLLGSTFLVEPFYKASPIVNLAIITMCGAVFILLSFWGKTLSAIWIPALLFIPDYFYKFSNYKDETILIIGAASFVLIFIFMMLNLLIIDRVRKAKVMR</sequence>
<gene>
    <name evidence="3" type="ORF">E2636_07545</name>
</gene>
<feature type="transmembrane region" description="Helical" evidence="1">
    <location>
        <begin position="220"/>
        <end position="243"/>
    </location>
</feature>
<evidence type="ECO:0000259" key="2">
    <source>
        <dbReference type="Pfam" id="PF08006"/>
    </source>
</evidence>
<keyword evidence="1" id="KW-0812">Transmembrane</keyword>
<dbReference type="InterPro" id="IPR012963">
    <property type="entry name" value="HAAS_TM"/>
</dbReference>
<dbReference type="AlphaFoldDB" id="A0A4P6ZXW4"/>
<dbReference type="Pfam" id="PF08006">
    <property type="entry name" value="HAAS_TM"/>
    <property type="match status" value="1"/>
</dbReference>
<feature type="transmembrane region" description="Helical" evidence="1">
    <location>
        <begin position="71"/>
        <end position="91"/>
    </location>
</feature>
<feature type="transmembrane region" description="Helical" evidence="1">
    <location>
        <begin position="169"/>
        <end position="190"/>
    </location>
</feature>
<dbReference type="KEGG" id="panc:E2636_07545"/>
<evidence type="ECO:0000313" key="3">
    <source>
        <dbReference type="EMBL" id="QBP40988.1"/>
    </source>
</evidence>
<dbReference type="EMBL" id="CP038015">
    <property type="protein sequence ID" value="QBP40988.1"/>
    <property type="molecule type" value="Genomic_DNA"/>
</dbReference>
<protein>
    <recommendedName>
        <fullName evidence="2">HAAS transmembrane region domain-containing protein</fullName>
    </recommendedName>
</protein>
<accession>A0A4P6ZXW4</accession>
<keyword evidence="4" id="KW-1185">Reference proteome</keyword>
<dbReference type="SUPFAM" id="SSF158560">
    <property type="entry name" value="BH3980-like"/>
    <property type="match status" value="1"/>
</dbReference>
<dbReference type="Proteomes" id="UP000294292">
    <property type="component" value="Chromosome"/>
</dbReference>
<organism evidence="3 4">
    <name type="scientific">Paenisporosarcina antarctica</name>
    <dbReference type="NCBI Taxonomy" id="417367"/>
    <lineage>
        <taxon>Bacteria</taxon>
        <taxon>Bacillati</taxon>
        <taxon>Bacillota</taxon>
        <taxon>Bacilli</taxon>
        <taxon>Bacillales</taxon>
        <taxon>Caryophanaceae</taxon>
        <taxon>Paenisporosarcina</taxon>
    </lineage>
</organism>
<name>A0A4P6ZXW4_9BACL</name>
<feature type="transmembrane region" description="Helical" evidence="1">
    <location>
        <begin position="137"/>
        <end position="163"/>
    </location>
</feature>
<dbReference type="RefSeq" id="WP_134209648.1">
    <property type="nucleotide sequence ID" value="NZ_CP038015.1"/>
</dbReference>
<keyword evidence="1" id="KW-0472">Membrane</keyword>
<keyword evidence="1" id="KW-1133">Transmembrane helix</keyword>
<feature type="transmembrane region" description="Helical" evidence="1">
    <location>
        <begin position="103"/>
        <end position="125"/>
    </location>
</feature>